<feature type="compositionally biased region" description="Low complexity" evidence="1">
    <location>
        <begin position="198"/>
        <end position="215"/>
    </location>
</feature>
<evidence type="ECO:0000313" key="2">
    <source>
        <dbReference type="EMBL" id="KAL2061714.1"/>
    </source>
</evidence>
<feature type="compositionally biased region" description="Low complexity" evidence="1">
    <location>
        <begin position="448"/>
        <end position="463"/>
    </location>
</feature>
<dbReference type="Proteomes" id="UP001595075">
    <property type="component" value="Unassembled WGS sequence"/>
</dbReference>
<feature type="compositionally biased region" description="Polar residues" evidence="1">
    <location>
        <begin position="226"/>
        <end position="237"/>
    </location>
</feature>
<feature type="region of interest" description="Disordered" evidence="1">
    <location>
        <begin position="39"/>
        <end position="126"/>
    </location>
</feature>
<reference evidence="2 3" key="1">
    <citation type="journal article" date="2024" name="Commun. Biol.">
        <title>Comparative genomic analysis of thermophilic fungi reveals convergent evolutionary adaptations and gene losses.</title>
        <authorList>
            <person name="Steindorff A.S."/>
            <person name="Aguilar-Pontes M.V."/>
            <person name="Robinson A.J."/>
            <person name="Andreopoulos B."/>
            <person name="LaButti K."/>
            <person name="Kuo A."/>
            <person name="Mondo S."/>
            <person name="Riley R."/>
            <person name="Otillar R."/>
            <person name="Haridas S."/>
            <person name="Lipzen A."/>
            <person name="Grimwood J."/>
            <person name="Schmutz J."/>
            <person name="Clum A."/>
            <person name="Reid I.D."/>
            <person name="Moisan M.C."/>
            <person name="Butler G."/>
            <person name="Nguyen T.T.M."/>
            <person name="Dewar K."/>
            <person name="Conant G."/>
            <person name="Drula E."/>
            <person name="Henrissat B."/>
            <person name="Hansel C."/>
            <person name="Singer S."/>
            <person name="Hutchinson M.I."/>
            <person name="de Vries R.P."/>
            <person name="Natvig D.O."/>
            <person name="Powell A.J."/>
            <person name="Tsang A."/>
            <person name="Grigoriev I.V."/>
        </authorList>
    </citation>
    <scope>NUCLEOTIDE SEQUENCE [LARGE SCALE GENOMIC DNA]</scope>
    <source>
        <strain evidence="2 3">CBS 494.80</strain>
    </source>
</reference>
<feature type="compositionally biased region" description="Low complexity" evidence="1">
    <location>
        <begin position="108"/>
        <end position="120"/>
    </location>
</feature>
<evidence type="ECO:0000256" key="1">
    <source>
        <dbReference type="SAM" id="MobiDB-lite"/>
    </source>
</evidence>
<name>A0ABR4BXD5_9HELO</name>
<feature type="region of interest" description="Disordered" evidence="1">
    <location>
        <begin position="526"/>
        <end position="570"/>
    </location>
</feature>
<dbReference type="EMBL" id="JAZHXI010000018">
    <property type="protein sequence ID" value="KAL2061714.1"/>
    <property type="molecule type" value="Genomic_DNA"/>
</dbReference>
<evidence type="ECO:0000313" key="3">
    <source>
        <dbReference type="Proteomes" id="UP001595075"/>
    </source>
</evidence>
<feature type="region of interest" description="Disordered" evidence="1">
    <location>
        <begin position="1"/>
        <end position="20"/>
    </location>
</feature>
<feature type="compositionally biased region" description="Polar residues" evidence="1">
    <location>
        <begin position="1"/>
        <end position="12"/>
    </location>
</feature>
<feature type="region of interest" description="Disordered" evidence="1">
    <location>
        <begin position="322"/>
        <end position="349"/>
    </location>
</feature>
<organism evidence="2 3">
    <name type="scientific">Oculimacula yallundae</name>
    <dbReference type="NCBI Taxonomy" id="86028"/>
    <lineage>
        <taxon>Eukaryota</taxon>
        <taxon>Fungi</taxon>
        <taxon>Dikarya</taxon>
        <taxon>Ascomycota</taxon>
        <taxon>Pezizomycotina</taxon>
        <taxon>Leotiomycetes</taxon>
        <taxon>Helotiales</taxon>
        <taxon>Ploettnerulaceae</taxon>
        <taxon>Oculimacula</taxon>
    </lineage>
</organism>
<proteinExistence type="predicted"/>
<feature type="region of interest" description="Disordered" evidence="1">
    <location>
        <begin position="441"/>
        <end position="487"/>
    </location>
</feature>
<feature type="compositionally biased region" description="Polar residues" evidence="1">
    <location>
        <begin position="81"/>
        <end position="95"/>
    </location>
</feature>
<gene>
    <name evidence="2" type="ORF">VTL71DRAFT_7092</name>
</gene>
<sequence>MKNSDLTPSSRDSPAEIAGRNKDLDLSTYFLVRRASNRSDALSSKFGGSPKTVPSKFPSYAKSPKALSQKSGGSSRELRTRANSYGSEQSTTSRGQAIRDWNDNNNIESAARSSAEVESSQWVDPPRPPKEGFEWVWFPEGYWAERELPLSKKPVSRPRWWNRSPERGSKVSMKSESPEKCTPPIDIPKIKIGSLISRKPSAAKSSSGKSFPAKPLSAATPDFEASASTSRKSSLKTQDMRNQHVVRPNMTVPMPAYHAIYPDERLGLYCRTKNTIRSRFLHKSSSADDASVMDVDRLTSRTTQLLQGTSQYLDRVKRERCQTSATWAPDAPRTPESQTSRSTRKFGLAPWHRRSSHESILSVSSSVFRLLLGKAPAATPIQEFPPEGLDSKTYNKGMSIDITSPAPSDPNFLPSEAKRVNTPPMYPGTPEIQARGFFFDLNPRRSDSASPASTTSIAAAKSRSNGHSPSREWWEVDPKHAKTGSKSARPLNMDAAMRQSPQIEFELSIPEHLPSSPLCPKNPMHQSGGTGTCPFHGRKTSNQYKSTKRLELGETSDMPSRGASTRNFIG</sequence>
<feature type="region of interest" description="Disordered" evidence="1">
    <location>
        <begin position="198"/>
        <end position="242"/>
    </location>
</feature>
<comment type="caution">
    <text evidence="2">The sequence shown here is derived from an EMBL/GenBank/DDBJ whole genome shotgun (WGS) entry which is preliminary data.</text>
</comment>
<feature type="compositionally biased region" description="Basic and acidic residues" evidence="1">
    <location>
        <begin position="469"/>
        <end position="480"/>
    </location>
</feature>
<keyword evidence="3" id="KW-1185">Reference proteome</keyword>
<accession>A0ABR4BXD5</accession>
<feature type="region of interest" description="Disordered" evidence="1">
    <location>
        <begin position="155"/>
        <end position="184"/>
    </location>
</feature>
<protein>
    <submittedName>
        <fullName evidence="2">Uncharacterized protein</fullName>
    </submittedName>
</protein>